<evidence type="ECO:0000313" key="5">
    <source>
        <dbReference type="EMBL" id="OGK15414.1"/>
    </source>
</evidence>
<keyword evidence="2 3" id="KW-0687">Ribonucleoprotein</keyword>
<keyword evidence="1 3" id="KW-0689">Ribosomal protein</keyword>
<reference evidence="5 6" key="1">
    <citation type="journal article" date="2016" name="Nat. Commun.">
        <title>Thousands of microbial genomes shed light on interconnected biogeochemical processes in an aquifer system.</title>
        <authorList>
            <person name="Anantharaman K."/>
            <person name="Brown C.T."/>
            <person name="Hug L.A."/>
            <person name="Sharon I."/>
            <person name="Castelle C.J."/>
            <person name="Probst A.J."/>
            <person name="Thomas B.C."/>
            <person name="Singh A."/>
            <person name="Wilkins M.J."/>
            <person name="Karaoz U."/>
            <person name="Brodie E.L."/>
            <person name="Williams K.H."/>
            <person name="Hubbard S.S."/>
            <person name="Banfield J.F."/>
        </authorList>
    </citation>
    <scope>NUCLEOTIDE SEQUENCE [LARGE SCALE GENOMIC DNA]</scope>
</reference>
<sequence length="98" mass="11234">MKASIHPTYFKDAQVVCSCGNTFTTGSTKEQIRVEVCFKCHPVYTGEKRFIDSLGQIGKFEQKQKIAADYKAKYAPKKKEDKGQEKRPKSLRELLLEM</sequence>
<dbReference type="InterPro" id="IPR002150">
    <property type="entry name" value="Ribosomal_bL31"/>
</dbReference>
<accession>A0A1F7G919</accession>
<dbReference type="InterPro" id="IPR042105">
    <property type="entry name" value="Ribosomal_bL31_sf"/>
</dbReference>
<evidence type="ECO:0000256" key="2">
    <source>
        <dbReference type="ARBA" id="ARBA00023274"/>
    </source>
</evidence>
<dbReference type="Pfam" id="PF01197">
    <property type="entry name" value="Ribosomal_L31"/>
    <property type="match status" value="1"/>
</dbReference>
<evidence type="ECO:0000256" key="1">
    <source>
        <dbReference type="ARBA" id="ARBA00022980"/>
    </source>
</evidence>
<dbReference type="InterPro" id="IPR034704">
    <property type="entry name" value="Ribosomal_bL28/bL31-like_sf"/>
</dbReference>
<dbReference type="NCBIfam" id="NF000612">
    <property type="entry name" value="PRK00019.1"/>
    <property type="match status" value="1"/>
</dbReference>
<dbReference type="AlphaFoldDB" id="A0A1F7G919"/>
<dbReference type="Proteomes" id="UP000178372">
    <property type="component" value="Unassembled WGS sequence"/>
</dbReference>
<dbReference type="PRINTS" id="PR01249">
    <property type="entry name" value="RIBOSOMALL31"/>
</dbReference>
<name>A0A1F7G919_9BACT</name>
<comment type="caution">
    <text evidence="5">The sequence shown here is derived from an EMBL/GenBank/DDBJ whole genome shotgun (WGS) entry which is preliminary data.</text>
</comment>
<dbReference type="EMBL" id="MFZF01000031">
    <property type="protein sequence ID" value="OGK15414.1"/>
    <property type="molecule type" value="Genomic_DNA"/>
</dbReference>
<evidence type="ECO:0000256" key="4">
    <source>
        <dbReference type="SAM" id="MobiDB-lite"/>
    </source>
</evidence>
<dbReference type="Gene3D" id="4.10.830.30">
    <property type="entry name" value="Ribosomal protein L31"/>
    <property type="match status" value="1"/>
</dbReference>
<protein>
    <recommendedName>
        <fullName evidence="3">50S ribosomal protein L31</fullName>
    </recommendedName>
</protein>
<feature type="region of interest" description="Disordered" evidence="4">
    <location>
        <begin position="75"/>
        <end position="98"/>
    </location>
</feature>
<gene>
    <name evidence="5" type="ORF">A2690_05155</name>
</gene>
<dbReference type="SUPFAM" id="SSF143800">
    <property type="entry name" value="L28p-like"/>
    <property type="match status" value="1"/>
</dbReference>
<dbReference type="GO" id="GO:0005840">
    <property type="term" value="C:ribosome"/>
    <property type="evidence" value="ECO:0007669"/>
    <property type="project" value="UniProtKB-KW"/>
</dbReference>
<proteinExistence type="inferred from homology"/>
<comment type="similarity">
    <text evidence="3">Belongs to the bacterial ribosomal protein bL31 family.</text>
</comment>
<dbReference type="PANTHER" id="PTHR33280:SF1">
    <property type="entry name" value="LARGE RIBOSOMAL SUBUNIT PROTEIN BL31C"/>
    <property type="match status" value="1"/>
</dbReference>
<dbReference type="GO" id="GO:0006412">
    <property type="term" value="P:translation"/>
    <property type="evidence" value="ECO:0007669"/>
    <property type="project" value="InterPro"/>
</dbReference>
<dbReference type="GO" id="GO:0003735">
    <property type="term" value="F:structural constituent of ribosome"/>
    <property type="evidence" value="ECO:0007669"/>
    <property type="project" value="InterPro"/>
</dbReference>
<dbReference type="PANTHER" id="PTHR33280">
    <property type="entry name" value="50S RIBOSOMAL PROTEIN L31, CHLOROPLASTIC"/>
    <property type="match status" value="1"/>
</dbReference>
<dbReference type="GO" id="GO:1990904">
    <property type="term" value="C:ribonucleoprotein complex"/>
    <property type="evidence" value="ECO:0007669"/>
    <property type="project" value="UniProtKB-KW"/>
</dbReference>
<organism evidence="5 6">
    <name type="scientific">Candidatus Roizmanbacteria bacterium RIFCSPHIGHO2_01_FULL_39_12b</name>
    <dbReference type="NCBI Taxonomy" id="1802030"/>
    <lineage>
        <taxon>Bacteria</taxon>
        <taxon>Candidatus Roizmaniibacteriota</taxon>
    </lineage>
</organism>
<dbReference type="NCBIfam" id="TIGR00105">
    <property type="entry name" value="L31"/>
    <property type="match status" value="1"/>
</dbReference>
<evidence type="ECO:0000313" key="6">
    <source>
        <dbReference type="Proteomes" id="UP000178372"/>
    </source>
</evidence>
<evidence type="ECO:0000256" key="3">
    <source>
        <dbReference type="RuleBase" id="RU000564"/>
    </source>
</evidence>
<dbReference type="PROSITE" id="PS01143">
    <property type="entry name" value="RIBOSOMAL_L31"/>
    <property type="match status" value="1"/>
</dbReference>